<dbReference type="RefSeq" id="XP_013406980.1">
    <property type="nucleotide sequence ID" value="XM_013551526.1"/>
</dbReference>
<evidence type="ECO:0000313" key="2">
    <source>
        <dbReference type="Proteomes" id="UP000085678"/>
    </source>
</evidence>
<feature type="region of interest" description="Disordered" evidence="1">
    <location>
        <begin position="1"/>
        <end position="34"/>
    </location>
</feature>
<feature type="compositionally biased region" description="Basic and acidic residues" evidence="1">
    <location>
        <begin position="13"/>
        <end position="22"/>
    </location>
</feature>
<dbReference type="InParanoid" id="A0A1S3J9A2"/>
<feature type="compositionally biased region" description="Polar residues" evidence="1">
    <location>
        <begin position="563"/>
        <end position="572"/>
    </location>
</feature>
<dbReference type="KEGG" id="lak:106171254"/>
<accession>A0A1S3J9A2</accession>
<dbReference type="AlphaFoldDB" id="A0A1S3J9A2"/>
<feature type="region of interest" description="Disordered" evidence="1">
    <location>
        <begin position="860"/>
        <end position="879"/>
    </location>
</feature>
<proteinExistence type="predicted"/>
<evidence type="ECO:0000313" key="3">
    <source>
        <dbReference type="RefSeq" id="XP_013406980.1"/>
    </source>
</evidence>
<sequence length="1274" mass="140153">MRTRHQRRKPSAKLRDGAEDKKKVVHKRPNAYGKDAFEFNVDSINFKAANKRASSGASSIQAKKKKPSSGQGKTKPQSSQTVTKVGSGKSKDVASKTNQQKFFYVQCPAKPSVSRVQGTATSNTSVKIVSHEGTIKTTCVQTVASASAGTHSNTFVSSQRLRKQKTISGCPCCTAKTSLTHSQLPSKNDLVYHKETKVKTSVSASQQLLKKSSATSTHTSPFSRMSLLPQKRPNSGSKGSDYSCLDFRPSSKKAKLESESDSDCIIIKVKGPVSTDREVQQTMKKKKICKPPVVNIDNELNREVSHPSEIITQEQFLSIYGLVSKSVLETNRSATPENPCKLHRSPGGKLRRLKTHKFISKFTSRKLHLDPAKVVSPLAVLNKSRGHLGHMSKDILRLYDAHCGNKMPLVKLNKVLPGLTDSQIQPSSSSSLKLFTSSKQDIIARCDNKHAISTDKVRAGVSGTCVYPQYSISDTHEARERKTPPLECDETLSDTDSPGEKTGIKQAGYSLFRISDNVVTCIQGEVHAESEETQELRSPERVDELSLTCNEEMMKESDESYGQDDTNSQETSDTSCINEASILNELQPLKDINPVEEGAASDKAEQSHLVDFENLLHALAPENSLIRQFSDLRKDDKQACNVDDYKKISEDVSDINTKMNVVFYMGKCDTDCEAKSPETTAPESFKQNFDGSHSSTHSDFDENQVKREANSQNVTDKCSLNVKVEEPCLLSKKDDGSLPLERNQLLLMKDGARPTTSDQSKDLIAAEDAPLVELGSCNDNAISKKVGAINGDGVSSDTGSISQVIFPSDSEISKDETAIMTSPNCEDTAEFECQKIKTHCAVQDTMCHFDGFKTLENSVHDPKATSENSDEENLASLPQPSGLSIEEAVLEPEEITGSKCYVESSLVKVARSEDGDYSSIIDTAEKLKQEISENAVMALKEALIESIVEQGLSEDLIPIVDSEEVVVGASGFSTQNSEDQGTTASECIDMESASFDEKKHNIVEEDTSVGDPIKQVDNKESSPSGSMPLLTTLLTSTMETDSKLTTITDTLVEKLCAMTDETTMDYATLKNLYNILPNETLDLDLPVEYENEISTRSRPVTPEHDMVPTYFPPAGERRERETSPIIEEGLPAPEVYGERVEVEPGSSTADQHCPSSTTSAIASKSPAMMKMMKVIFRPMRNPWICGQTSLDVNDVNMPRACRIPHICDVCWVNDHAYCRNMKRGSAALGSCLHNFKPCEHFTYDTLKKTMDVIEIKGLAPRQLPNILRRKKKDK</sequence>
<keyword evidence="2" id="KW-1185">Reference proteome</keyword>
<feature type="compositionally biased region" description="Polar residues" evidence="1">
    <location>
        <begin position="203"/>
        <end position="223"/>
    </location>
</feature>
<protein>
    <submittedName>
        <fullName evidence="3">Uncharacterized protein LOC106171254</fullName>
    </submittedName>
</protein>
<feature type="region of interest" description="Disordered" evidence="1">
    <location>
        <begin position="675"/>
        <end position="712"/>
    </location>
</feature>
<dbReference type="OrthoDB" id="10693032at2759"/>
<name>A0A1S3J9A2_LINAN</name>
<feature type="compositionally biased region" description="Polar residues" evidence="1">
    <location>
        <begin position="52"/>
        <end position="61"/>
    </location>
</feature>
<gene>
    <name evidence="3" type="primary">LOC106171254</name>
</gene>
<evidence type="ECO:0000256" key="1">
    <source>
        <dbReference type="SAM" id="MobiDB-lite"/>
    </source>
</evidence>
<feature type="compositionally biased region" description="Basic and acidic residues" evidence="1">
    <location>
        <begin position="475"/>
        <end position="484"/>
    </location>
</feature>
<dbReference type="Proteomes" id="UP000085678">
    <property type="component" value="Unplaced"/>
</dbReference>
<feature type="region of interest" description="Disordered" evidence="1">
    <location>
        <begin position="475"/>
        <end position="502"/>
    </location>
</feature>
<feature type="region of interest" description="Disordered" evidence="1">
    <location>
        <begin position="1099"/>
        <end position="1120"/>
    </location>
</feature>
<dbReference type="GeneID" id="106171254"/>
<reference evidence="3" key="1">
    <citation type="submission" date="2025-08" db="UniProtKB">
        <authorList>
            <consortium name="RefSeq"/>
        </authorList>
    </citation>
    <scope>IDENTIFICATION</scope>
    <source>
        <tissue evidence="3">Gonads</tissue>
    </source>
</reference>
<feature type="compositionally biased region" description="Polar residues" evidence="1">
    <location>
        <begin position="677"/>
        <end position="695"/>
    </location>
</feature>
<feature type="compositionally biased region" description="Basic residues" evidence="1">
    <location>
        <begin position="1"/>
        <end position="12"/>
    </location>
</feature>
<organism evidence="2 3">
    <name type="scientific">Lingula anatina</name>
    <name type="common">Brachiopod</name>
    <name type="synonym">Lingula unguis</name>
    <dbReference type="NCBI Taxonomy" id="7574"/>
    <lineage>
        <taxon>Eukaryota</taxon>
        <taxon>Metazoa</taxon>
        <taxon>Spiralia</taxon>
        <taxon>Lophotrochozoa</taxon>
        <taxon>Brachiopoda</taxon>
        <taxon>Linguliformea</taxon>
        <taxon>Lingulata</taxon>
        <taxon>Lingulida</taxon>
        <taxon>Linguloidea</taxon>
        <taxon>Lingulidae</taxon>
        <taxon>Lingula</taxon>
    </lineage>
</organism>
<feature type="compositionally biased region" description="Basic and acidic residues" evidence="1">
    <location>
        <begin position="696"/>
        <end position="709"/>
    </location>
</feature>
<feature type="compositionally biased region" description="Polar residues" evidence="1">
    <location>
        <begin position="68"/>
        <end position="84"/>
    </location>
</feature>
<feature type="region of interest" description="Disordered" evidence="1">
    <location>
        <begin position="50"/>
        <end position="93"/>
    </location>
</feature>
<feature type="region of interest" description="Disordered" evidence="1">
    <location>
        <begin position="553"/>
        <end position="572"/>
    </location>
</feature>
<feature type="region of interest" description="Disordered" evidence="1">
    <location>
        <begin position="203"/>
        <end position="243"/>
    </location>
</feature>